<dbReference type="CDD" id="cd04301">
    <property type="entry name" value="NAT_SF"/>
    <property type="match status" value="1"/>
</dbReference>
<feature type="region of interest" description="Disordered" evidence="1">
    <location>
        <begin position="1"/>
        <end position="26"/>
    </location>
</feature>
<feature type="compositionally biased region" description="Basic residues" evidence="1">
    <location>
        <begin position="1"/>
        <end position="17"/>
    </location>
</feature>
<proteinExistence type="predicted"/>
<sequence length="244" mass="26234">MVPSHRRGAATSSRRHGRDGGLAPVGRRMAPLTLDTVADLPKQSRQCVFWELDAVAAQRAAEAGYPDFEKEAWISSVLLQWGPCGRLVYVDDQPAGFVVYAPPVYVPRSTGFPTSPVSGDAVLLTTGWIEPPFRGEGLARMLLQGAAKDLTQRGVKAVEAFGGGPAAVGGDGRDDCAHDSDEACVLPAHLLESVGFTVVRPHHRYPRLRLELKTALSWREDVEAALERLLAGVRVQTLAGVAHP</sequence>
<dbReference type="EMBL" id="CP000750">
    <property type="protein sequence ID" value="ABS05964.1"/>
    <property type="molecule type" value="Genomic_DNA"/>
</dbReference>
<dbReference type="eggNOG" id="COG3153">
    <property type="taxonomic scope" value="Bacteria"/>
</dbReference>
<evidence type="ECO:0000256" key="1">
    <source>
        <dbReference type="SAM" id="MobiDB-lite"/>
    </source>
</evidence>
<dbReference type="AlphaFoldDB" id="A6WGM5"/>
<organism evidence="3 4">
    <name type="scientific">Kineococcus radiotolerans (strain ATCC BAA-149 / DSM 14245 / SRS30216)</name>
    <dbReference type="NCBI Taxonomy" id="266940"/>
    <lineage>
        <taxon>Bacteria</taxon>
        <taxon>Bacillati</taxon>
        <taxon>Actinomycetota</taxon>
        <taxon>Actinomycetes</taxon>
        <taxon>Kineosporiales</taxon>
        <taxon>Kineosporiaceae</taxon>
        <taxon>Kineococcus</taxon>
    </lineage>
</organism>
<dbReference type="PROSITE" id="PS51186">
    <property type="entry name" value="GNAT"/>
    <property type="match status" value="1"/>
</dbReference>
<evidence type="ECO:0000259" key="2">
    <source>
        <dbReference type="PROSITE" id="PS51186"/>
    </source>
</evidence>
<dbReference type="HOGENOM" id="CLU_067049_1_1_11"/>
<feature type="domain" description="N-acetyltransferase" evidence="2">
    <location>
        <begin position="47"/>
        <end position="223"/>
    </location>
</feature>
<protein>
    <recommendedName>
        <fullName evidence="2">N-acetyltransferase domain-containing protein</fullName>
    </recommendedName>
</protein>
<dbReference type="SUPFAM" id="SSF55729">
    <property type="entry name" value="Acyl-CoA N-acyltransferases (Nat)"/>
    <property type="match status" value="1"/>
</dbReference>
<gene>
    <name evidence="3" type="ordered locus">Krad_4505</name>
</gene>
<keyword evidence="4" id="KW-1185">Reference proteome</keyword>
<dbReference type="InterPro" id="IPR000182">
    <property type="entry name" value="GNAT_dom"/>
</dbReference>
<dbReference type="Pfam" id="PF00583">
    <property type="entry name" value="Acetyltransf_1"/>
    <property type="match status" value="1"/>
</dbReference>
<evidence type="ECO:0000313" key="4">
    <source>
        <dbReference type="Proteomes" id="UP000001116"/>
    </source>
</evidence>
<dbReference type="STRING" id="266940.Krad_4505"/>
<reference evidence="4" key="1">
    <citation type="journal article" date="2008" name="PLoS ONE">
        <title>Survival in nuclear waste, extreme resistance, and potential applications gleaned from the genome sequence of Kineococcus radiotolerans SRS30216.</title>
        <authorList>
            <person name="Bagwell C.E."/>
            <person name="Bhat S."/>
            <person name="Hawkins G.M."/>
            <person name="Smith B.W."/>
            <person name="Biswas T."/>
            <person name="Hoover T.R."/>
            <person name="Saunders E."/>
            <person name="Han C.S."/>
            <person name="Tsodikov O.V."/>
            <person name="Shimkets L.J."/>
        </authorList>
    </citation>
    <scope>NUCLEOTIDE SEQUENCE [LARGE SCALE GENOMIC DNA]</scope>
    <source>
        <strain evidence="4">ATCC BAA-149 / DSM 14245 / SRS30216</strain>
    </source>
</reference>
<dbReference type="GO" id="GO:0016747">
    <property type="term" value="F:acyltransferase activity, transferring groups other than amino-acyl groups"/>
    <property type="evidence" value="ECO:0007669"/>
    <property type="project" value="InterPro"/>
</dbReference>
<name>A6WGM5_KINRD</name>
<dbReference type="InterPro" id="IPR016181">
    <property type="entry name" value="Acyl_CoA_acyltransferase"/>
</dbReference>
<accession>A6WGM5</accession>
<dbReference type="Gene3D" id="3.40.630.30">
    <property type="match status" value="1"/>
</dbReference>
<evidence type="ECO:0000313" key="3">
    <source>
        <dbReference type="EMBL" id="ABS05964.1"/>
    </source>
</evidence>
<dbReference type="KEGG" id="kra:Krad_4505"/>
<dbReference type="Proteomes" id="UP000001116">
    <property type="component" value="Chromosome"/>
</dbReference>